<evidence type="ECO:0000313" key="2">
    <source>
        <dbReference type="Proteomes" id="UP001165652"/>
    </source>
</evidence>
<organism evidence="1 2">
    <name type="scientific">Rhodoplanes tepidamans</name>
    <name type="common">Rhodoplanes cryptolactis</name>
    <dbReference type="NCBI Taxonomy" id="200616"/>
    <lineage>
        <taxon>Bacteria</taxon>
        <taxon>Pseudomonadati</taxon>
        <taxon>Pseudomonadota</taxon>
        <taxon>Alphaproteobacteria</taxon>
        <taxon>Hyphomicrobiales</taxon>
        <taxon>Nitrobacteraceae</taxon>
        <taxon>Rhodoplanes</taxon>
    </lineage>
</organism>
<dbReference type="Proteomes" id="UP001165652">
    <property type="component" value="Unassembled WGS sequence"/>
</dbReference>
<accession>A0ABT5J485</accession>
<dbReference type="RefSeq" id="WP_272775303.1">
    <property type="nucleotide sequence ID" value="NZ_JAQQLI010000002.1"/>
</dbReference>
<evidence type="ECO:0000313" key="1">
    <source>
        <dbReference type="EMBL" id="MDC7784453.1"/>
    </source>
</evidence>
<name>A0ABT5J485_RHOTP</name>
<gene>
    <name evidence="1" type="ORF">PQJ73_02045</name>
</gene>
<keyword evidence="2" id="KW-1185">Reference proteome</keyword>
<dbReference type="EMBL" id="JAQQLI010000002">
    <property type="protein sequence ID" value="MDC7784453.1"/>
    <property type="molecule type" value="Genomic_DNA"/>
</dbReference>
<protein>
    <recommendedName>
        <fullName evidence="3">DUF2786 domain-containing protein</fullName>
    </recommendedName>
</protein>
<reference evidence="1" key="2">
    <citation type="submission" date="2023-02" db="EMBL/GenBank/DDBJ databases">
        <authorList>
            <person name="Rayyan A."/>
            <person name="Meyer T."/>
            <person name="Kyndt J.A."/>
        </authorList>
    </citation>
    <scope>NUCLEOTIDE SEQUENCE</scope>
    <source>
        <strain evidence="1">DSM 9987</strain>
    </source>
</reference>
<sequence length="147" mass="16875">MTSDAQLRDKLKKIEALFAGAGTPGERSAAEAALHRVRARLKDAERQDPPIEMKFTVPDTWSVQLFVALCRRYGLSPYRYPRQRRTTVMVRVPRGFVDQILWPEFTELDTALRSYLHEVTLRVIREEIHADTSDAPERAETGTLPPR</sequence>
<proteinExistence type="predicted"/>
<evidence type="ECO:0008006" key="3">
    <source>
        <dbReference type="Google" id="ProtNLM"/>
    </source>
</evidence>
<reference evidence="1" key="1">
    <citation type="journal article" date="2023" name="Microbiol Resour">
        <title>Genome Sequences of Rhodoplanes serenus and Two Thermotolerant Strains, Rhodoplanes tepidamans and 'Rhodoplanes cryptolactis,' Further Refine the Genus.</title>
        <authorList>
            <person name="Rayyan A.A."/>
            <person name="Kyndt J.A."/>
        </authorList>
    </citation>
    <scope>NUCLEOTIDE SEQUENCE</scope>
    <source>
        <strain evidence="1">DSM 9987</strain>
    </source>
</reference>
<comment type="caution">
    <text evidence="1">The sequence shown here is derived from an EMBL/GenBank/DDBJ whole genome shotgun (WGS) entry which is preliminary data.</text>
</comment>